<dbReference type="AlphaFoldDB" id="A0A7J7R1A6"/>
<feature type="compositionally biased region" description="Low complexity" evidence="1">
    <location>
        <begin position="90"/>
        <end position="100"/>
    </location>
</feature>
<evidence type="ECO:0000313" key="3">
    <source>
        <dbReference type="Proteomes" id="UP000527355"/>
    </source>
</evidence>
<feature type="region of interest" description="Disordered" evidence="1">
    <location>
        <begin position="1"/>
        <end position="115"/>
    </location>
</feature>
<dbReference type="EMBL" id="JABWUV010000041">
    <property type="protein sequence ID" value="KAF6269944.1"/>
    <property type="molecule type" value="Genomic_DNA"/>
</dbReference>
<name>A0A7J7R1A6_MYOMY</name>
<evidence type="ECO:0000313" key="2">
    <source>
        <dbReference type="EMBL" id="KAF6269944.1"/>
    </source>
</evidence>
<keyword evidence="3" id="KW-1185">Reference proteome</keyword>
<dbReference type="Proteomes" id="UP000527355">
    <property type="component" value="Unassembled WGS sequence"/>
</dbReference>
<organism evidence="2 3">
    <name type="scientific">Myotis myotis</name>
    <name type="common">Greater mouse-eared bat</name>
    <name type="synonym">Vespertilio myotis</name>
    <dbReference type="NCBI Taxonomy" id="51298"/>
    <lineage>
        <taxon>Eukaryota</taxon>
        <taxon>Metazoa</taxon>
        <taxon>Chordata</taxon>
        <taxon>Craniata</taxon>
        <taxon>Vertebrata</taxon>
        <taxon>Euteleostomi</taxon>
        <taxon>Mammalia</taxon>
        <taxon>Eutheria</taxon>
        <taxon>Laurasiatheria</taxon>
        <taxon>Chiroptera</taxon>
        <taxon>Yangochiroptera</taxon>
        <taxon>Vespertilionidae</taxon>
        <taxon>Myotis</taxon>
    </lineage>
</organism>
<gene>
    <name evidence="2" type="ORF">mMyoMyo1_011209</name>
</gene>
<sequence length="147" mass="15613">MSDDCRPHRGHLETRSPGKEAGEDGAEPGVTPRAQVHQGSPGNPRGGGQVRRVALRRRQPSALRLGSQPLSVRCSSPSCGLGDRSPGKPAAAATRSVRAAPNRCPWGSQGTRRRCAPTRRGRLHTLPQVFLSLGSQFCSLQVPDPPA</sequence>
<reference evidence="2 3" key="1">
    <citation type="journal article" date="2020" name="Nature">
        <title>Six reference-quality genomes reveal evolution of bat adaptations.</title>
        <authorList>
            <person name="Jebb D."/>
            <person name="Huang Z."/>
            <person name="Pippel M."/>
            <person name="Hughes G.M."/>
            <person name="Lavrichenko K."/>
            <person name="Devanna P."/>
            <person name="Winkler S."/>
            <person name="Jermiin L.S."/>
            <person name="Skirmuntt E.C."/>
            <person name="Katzourakis A."/>
            <person name="Burkitt-Gray L."/>
            <person name="Ray D.A."/>
            <person name="Sullivan K.A.M."/>
            <person name="Roscito J.G."/>
            <person name="Kirilenko B.M."/>
            <person name="Davalos L.M."/>
            <person name="Corthals A.P."/>
            <person name="Power M.L."/>
            <person name="Jones G."/>
            <person name="Ransome R.D."/>
            <person name="Dechmann D.K.N."/>
            <person name="Locatelli A.G."/>
            <person name="Puechmaille S.J."/>
            <person name="Fedrigo O."/>
            <person name="Jarvis E.D."/>
            <person name="Hiller M."/>
            <person name="Vernes S.C."/>
            <person name="Myers E.W."/>
            <person name="Teeling E.C."/>
        </authorList>
    </citation>
    <scope>NUCLEOTIDE SEQUENCE [LARGE SCALE GENOMIC DNA]</scope>
    <source>
        <strain evidence="2">MMyoMyo1</strain>
        <tissue evidence="2">Flight muscle</tissue>
    </source>
</reference>
<protein>
    <submittedName>
        <fullName evidence="2">Uncharacterized protein</fullName>
    </submittedName>
</protein>
<evidence type="ECO:0000256" key="1">
    <source>
        <dbReference type="SAM" id="MobiDB-lite"/>
    </source>
</evidence>
<feature type="compositionally biased region" description="Basic and acidic residues" evidence="1">
    <location>
        <begin position="1"/>
        <end position="22"/>
    </location>
</feature>
<proteinExistence type="predicted"/>
<comment type="caution">
    <text evidence="2">The sequence shown here is derived from an EMBL/GenBank/DDBJ whole genome shotgun (WGS) entry which is preliminary data.</text>
</comment>
<feature type="compositionally biased region" description="Polar residues" evidence="1">
    <location>
        <begin position="68"/>
        <end position="78"/>
    </location>
</feature>
<accession>A0A7J7R1A6</accession>